<dbReference type="Gene3D" id="1.20.5.210">
    <property type="entry name" value="Cytochrome b-c1 complex subunit 8"/>
    <property type="match status" value="1"/>
</dbReference>
<dbReference type="Pfam" id="PF02939">
    <property type="entry name" value="UcrQ"/>
    <property type="match status" value="1"/>
</dbReference>
<keyword evidence="6" id="KW-0812">Transmembrane</keyword>
<dbReference type="GO" id="GO:0006122">
    <property type="term" value="P:mitochondrial electron transport, ubiquinol to cytochrome c"/>
    <property type="evidence" value="ECO:0007669"/>
    <property type="project" value="UniProtKB-UniRule"/>
</dbReference>
<dbReference type="EMBL" id="GHBY01000715">
    <property type="protein sequence ID" value="MUP40892.1"/>
    <property type="molecule type" value="Transcribed_RNA"/>
</dbReference>
<evidence type="ECO:0000256" key="10">
    <source>
        <dbReference type="ARBA" id="ARBA00023128"/>
    </source>
</evidence>
<comment type="function">
    <text evidence="13">Component of the ubiquinol-cytochrome c oxidoreductase, a multisubunit transmembrane complex that is part of the mitochondrial electron transport chain which drives oxidative phosphorylation. The complex plays an important role in the uptake of multiple carbon sources present in different host niches.</text>
</comment>
<protein>
    <recommendedName>
        <fullName evidence="3 13">Cytochrome b-c1 complex subunit 8</fullName>
    </recommendedName>
    <alternativeName>
        <fullName evidence="13">Complex III subunit 8</fullName>
    </alternativeName>
</protein>
<dbReference type="PANTHER" id="PTHR12119:SF2">
    <property type="entry name" value="CYTOCHROME B-C1 COMPLEX SUBUNIT 8"/>
    <property type="match status" value="1"/>
</dbReference>
<dbReference type="FunFam" id="1.20.5.210:FF:000001">
    <property type="entry name" value="Cytochrome b-c1 complex subunit 8"/>
    <property type="match status" value="1"/>
</dbReference>
<proteinExistence type="inferred from homology"/>
<keyword evidence="7 13" id="KW-0999">Mitochondrion inner membrane</keyword>
<evidence type="ECO:0000313" key="14">
    <source>
        <dbReference type="EMBL" id="MUP40892.1"/>
    </source>
</evidence>
<dbReference type="SUPFAM" id="SSF81508">
    <property type="entry name" value="Ubiquinone-binding protein QP-C of cytochrome bc1 complex (Ubiquinol-cytochrome c reductase)"/>
    <property type="match status" value="1"/>
</dbReference>
<keyword evidence="8 13" id="KW-0249">Electron transport</keyword>
<evidence type="ECO:0000256" key="3">
    <source>
        <dbReference type="ARBA" id="ARBA00016324"/>
    </source>
</evidence>
<evidence type="ECO:0000256" key="8">
    <source>
        <dbReference type="ARBA" id="ARBA00022982"/>
    </source>
</evidence>
<dbReference type="AlphaFoldDB" id="A0A646QGF4"/>
<name>A0A646QGF4_9MYRI</name>
<sequence length="82" mass="9436">MGKEFGQLAKIRGVVTFKLSPHELNPFKGIISHGFPNMIRRIAENIPYIGPPFIGTILLYNWAENEHERLQRKNPADYADEE</sequence>
<evidence type="ECO:0000256" key="2">
    <source>
        <dbReference type="ARBA" id="ARBA00007668"/>
    </source>
</evidence>
<keyword evidence="9" id="KW-1133">Transmembrane helix</keyword>
<comment type="similarity">
    <text evidence="2 13">Belongs to the UQCRQ/QCR8 family.</text>
</comment>
<keyword evidence="11" id="KW-0472">Membrane</keyword>
<evidence type="ECO:0000256" key="13">
    <source>
        <dbReference type="RuleBase" id="RU368118"/>
    </source>
</evidence>
<reference evidence="14" key="1">
    <citation type="submission" date="2018-11" db="EMBL/GenBank/DDBJ databases">
        <title>Venom-gland transcriptomics and venom proteomics of the Florida green centipede (Hemiscolopendra marginata) reveal sex-based variation in a centipede venom.</title>
        <authorList>
            <person name="Nystrom G.S."/>
            <person name="Ward M.J."/>
            <person name="Ellsworth S.A."/>
            <person name="Rokyta D.R."/>
        </authorList>
    </citation>
    <scope>NUCLEOTIDE SEQUENCE</scope>
    <source>
        <tissue evidence="14">Venom gland</tissue>
    </source>
</reference>
<evidence type="ECO:0000256" key="1">
    <source>
        <dbReference type="ARBA" id="ARBA00004434"/>
    </source>
</evidence>
<dbReference type="GO" id="GO:0005743">
    <property type="term" value="C:mitochondrial inner membrane"/>
    <property type="evidence" value="ECO:0007669"/>
    <property type="project" value="UniProtKB-SubCell"/>
</dbReference>
<keyword evidence="10 13" id="KW-0496">Mitochondrion</keyword>
<evidence type="ECO:0000256" key="4">
    <source>
        <dbReference type="ARBA" id="ARBA00022448"/>
    </source>
</evidence>
<accession>A0A646QGF4</accession>
<evidence type="ECO:0000256" key="9">
    <source>
        <dbReference type="ARBA" id="ARBA00022989"/>
    </source>
</evidence>
<keyword evidence="4 13" id="KW-0813">Transport</keyword>
<organism evidence="14">
    <name type="scientific">Hemiscolopendra marginata</name>
    <dbReference type="NCBI Taxonomy" id="943146"/>
    <lineage>
        <taxon>Eukaryota</taxon>
        <taxon>Metazoa</taxon>
        <taxon>Ecdysozoa</taxon>
        <taxon>Arthropoda</taxon>
        <taxon>Myriapoda</taxon>
        <taxon>Chilopoda</taxon>
        <taxon>Pleurostigmophora</taxon>
        <taxon>Scolopendromorpha</taxon>
        <taxon>Scolopendridae</taxon>
        <taxon>Hemiscolopendra</taxon>
    </lineage>
</organism>
<evidence type="ECO:0000256" key="12">
    <source>
        <dbReference type="ARBA" id="ARBA00047105"/>
    </source>
</evidence>
<keyword evidence="5 13" id="KW-0679">Respiratory chain</keyword>
<comment type="subcellular location">
    <subcellularLocation>
        <location evidence="1 13">Mitochondrion inner membrane</location>
        <topology evidence="1 13">Single-pass membrane protein</topology>
    </subcellularLocation>
</comment>
<evidence type="ECO:0000256" key="5">
    <source>
        <dbReference type="ARBA" id="ARBA00022660"/>
    </source>
</evidence>
<dbReference type="PANTHER" id="PTHR12119">
    <property type="entry name" value="UBIQUINOL-CYTOCHROME C REDUCTASE COMPLEX UBIQUINONE-BINDING PROTEIN QP-C"/>
    <property type="match status" value="1"/>
</dbReference>
<evidence type="ECO:0000256" key="11">
    <source>
        <dbReference type="ARBA" id="ARBA00023136"/>
    </source>
</evidence>
<evidence type="ECO:0000256" key="6">
    <source>
        <dbReference type="ARBA" id="ARBA00022692"/>
    </source>
</evidence>
<dbReference type="GO" id="GO:0045275">
    <property type="term" value="C:respiratory chain complex III"/>
    <property type="evidence" value="ECO:0007669"/>
    <property type="project" value="UniProtKB-UniRule"/>
</dbReference>
<comment type="subunit">
    <text evidence="12 13">Component of the ubiquinol-cytochrome c oxidoreductase (cytochrome b-c1 complex, complex III, CIII), a multisubunit enzyme composed of 11 subunits. The complex is composed of 3 respiratory subunits cytochrome b, cytochrome c1 and Rieske protein UQCRFS1, 2 core protein subunits UQCRC1/QCR1 and UQCRC2/QCR2, and 6 low-molecular weight protein subunits UQCRH/QCR6, UQCRB/QCR7, UQCRQ/QCR8, UQCR10/QCR9, UQCR11/QCR10 and subunit 9, the cleavage product of Rieske protein UQCRFS1. The complex exists as an obligatory dimer and forms supercomplexes (SCs) in the inner mitochondrial membrane with NADH-ubiquinone oxidoreductase (complex I, CI) and cytochrome c oxidase (complex IV, CIV), resulting in different assemblies (supercomplex SCI(1)III(2)IV(1) and megacomplex MCI(2)III(2)IV(2)). Interacts with UQCC6.</text>
</comment>
<dbReference type="InterPro" id="IPR004205">
    <property type="entry name" value="Cyt_bc1_su8"/>
</dbReference>
<dbReference type="InterPro" id="IPR036642">
    <property type="entry name" value="Cyt_bc1_su8_sf"/>
</dbReference>
<evidence type="ECO:0000256" key="7">
    <source>
        <dbReference type="ARBA" id="ARBA00022792"/>
    </source>
</evidence>